<dbReference type="AlphaFoldDB" id="A0A168H0T5"/>
<dbReference type="Proteomes" id="UP000077051">
    <property type="component" value="Unassembled WGS sequence"/>
</dbReference>
<accession>A0A168H0T5</accession>
<protein>
    <submittedName>
        <fullName evidence="1">Uncharacterized protein</fullName>
    </submittedName>
</protein>
<dbReference type="VEuPathDB" id="FungiDB:MUCCIDRAFT_86437"/>
<reference evidence="1 2" key="1">
    <citation type="submission" date="2015-06" db="EMBL/GenBank/DDBJ databases">
        <title>Expansion of signal transduction pathways in fungi by whole-genome duplication.</title>
        <authorList>
            <consortium name="DOE Joint Genome Institute"/>
            <person name="Corrochano L.M."/>
            <person name="Kuo A."/>
            <person name="Marcet-Houben M."/>
            <person name="Polaino S."/>
            <person name="Salamov A."/>
            <person name="Villalobos J.M."/>
            <person name="Alvarez M.I."/>
            <person name="Avalos J."/>
            <person name="Benito E.P."/>
            <person name="Benoit I."/>
            <person name="Burger G."/>
            <person name="Camino L.P."/>
            <person name="Canovas D."/>
            <person name="Cerda-Olmedo E."/>
            <person name="Cheng J.-F."/>
            <person name="Dominguez A."/>
            <person name="Elias M."/>
            <person name="Eslava A.P."/>
            <person name="Glaser F."/>
            <person name="Grimwood J."/>
            <person name="Gutierrez G."/>
            <person name="Heitman J."/>
            <person name="Henrissat B."/>
            <person name="Iturriaga E.A."/>
            <person name="Lang B.F."/>
            <person name="Lavin J.L."/>
            <person name="Lee S."/>
            <person name="Li W."/>
            <person name="Lindquist E."/>
            <person name="Lopez-Garcia S."/>
            <person name="Luque E.M."/>
            <person name="Marcos A.T."/>
            <person name="Martin J."/>
            <person name="Mccluskey K."/>
            <person name="Medina H.R."/>
            <person name="Miralles-Duran A."/>
            <person name="Miyazaki A."/>
            <person name="Munoz-Torres E."/>
            <person name="Oguiza J.A."/>
            <person name="Ohm R."/>
            <person name="Olmedo M."/>
            <person name="Orejas M."/>
            <person name="Ortiz-Castellanos L."/>
            <person name="Pisabarro A.G."/>
            <person name="Rodriguez-Romero J."/>
            <person name="Ruiz-Herrera J."/>
            <person name="Ruiz-Vazquez R."/>
            <person name="Sanz C."/>
            <person name="Schackwitz W."/>
            <person name="Schmutz J."/>
            <person name="Shahriari M."/>
            <person name="Shelest E."/>
            <person name="Silva-Franco F."/>
            <person name="Soanes D."/>
            <person name="Syed K."/>
            <person name="Tagua V.G."/>
            <person name="Talbot N.J."/>
            <person name="Thon M."/>
            <person name="De Vries R.P."/>
            <person name="Wiebenga A."/>
            <person name="Yadav J.S."/>
            <person name="Braun E.L."/>
            <person name="Baker S."/>
            <person name="Garre V."/>
            <person name="Horwitz B."/>
            <person name="Torres-Martinez S."/>
            <person name="Idnurm A."/>
            <person name="Herrera-Estrella A."/>
            <person name="Gabaldon T."/>
            <person name="Grigoriev I.V."/>
        </authorList>
    </citation>
    <scope>NUCLEOTIDE SEQUENCE [LARGE SCALE GENOMIC DNA]</scope>
    <source>
        <strain evidence="1 2">CBS 277.49</strain>
    </source>
</reference>
<proteinExistence type="predicted"/>
<sequence length="297" mass="33812">MFRRSVLNLKNKYSKAFRSTSSIWAPATVLLDTDDDDDDDDCFTPNVDHVLTPEHVKRELERLKRQLKADHVVRQMQSYQTKNNASYELPCYLNRHWSIKDYKLIQKDLTPRDSILTQIAAKSAAKHIGSQLVNSIVVLKGHFFVITSSSLFLHRHNSMDDCATKSSIGFQDIPVAYIRKNKRCTYDYFELSIRIGHFEVLATGGFWGPLDGFQLVPFLGSSAISNLPSVIKENVDNPHTNTIFVNSNSSEQPVITTRIMNQCLKSHSTRKWAFHSRKFHSTGFLPTNSSELSSNSL</sequence>
<name>A0A168H0T5_MUCCL</name>
<organism evidence="1 2">
    <name type="scientific">Mucor lusitanicus CBS 277.49</name>
    <dbReference type="NCBI Taxonomy" id="747725"/>
    <lineage>
        <taxon>Eukaryota</taxon>
        <taxon>Fungi</taxon>
        <taxon>Fungi incertae sedis</taxon>
        <taxon>Mucoromycota</taxon>
        <taxon>Mucoromycotina</taxon>
        <taxon>Mucoromycetes</taxon>
        <taxon>Mucorales</taxon>
        <taxon>Mucorineae</taxon>
        <taxon>Mucoraceae</taxon>
        <taxon>Mucor</taxon>
    </lineage>
</organism>
<gene>
    <name evidence="1" type="ORF">MUCCIDRAFT_86437</name>
</gene>
<evidence type="ECO:0000313" key="1">
    <source>
        <dbReference type="EMBL" id="OAC98242.1"/>
    </source>
</evidence>
<keyword evidence="2" id="KW-1185">Reference proteome</keyword>
<dbReference type="OrthoDB" id="2238225at2759"/>
<comment type="caution">
    <text evidence="1">The sequence shown here is derived from an EMBL/GenBank/DDBJ whole genome shotgun (WGS) entry which is preliminary data.</text>
</comment>
<evidence type="ECO:0000313" key="2">
    <source>
        <dbReference type="Proteomes" id="UP000077051"/>
    </source>
</evidence>
<dbReference type="EMBL" id="AMYB01000011">
    <property type="protein sequence ID" value="OAC98242.1"/>
    <property type="molecule type" value="Genomic_DNA"/>
</dbReference>